<reference evidence="12" key="1">
    <citation type="submission" date="2014-05" db="EMBL/GenBank/DDBJ databases">
        <title>The genome and life-stage specific transcriptomes of Globodera pallida elucidate key aspects of plant parasitism by a cyst nematode.</title>
        <authorList>
            <person name="Cotton J.A."/>
            <person name="Lilley C.J."/>
            <person name="Jones L.M."/>
            <person name="Kikuchi T."/>
            <person name="Reid A.J."/>
            <person name="Thorpe P."/>
            <person name="Tsai I.J."/>
            <person name="Beasley H."/>
            <person name="Blok V."/>
            <person name="Cock P.J.A."/>
            <person name="Van den Akker S.E."/>
            <person name="Holroyd N."/>
            <person name="Hunt M."/>
            <person name="Mantelin S."/>
            <person name="Naghra H."/>
            <person name="Pain A."/>
            <person name="Palomares-Rius J.E."/>
            <person name="Zarowiecki M."/>
            <person name="Berriman M."/>
            <person name="Jones J.T."/>
            <person name="Urwin P.E."/>
        </authorList>
    </citation>
    <scope>NUCLEOTIDE SEQUENCE [LARGE SCALE GENOMIC DNA]</scope>
    <source>
        <strain evidence="12">Lindley</strain>
    </source>
</reference>
<reference evidence="13" key="2">
    <citation type="submission" date="2016-06" db="UniProtKB">
        <authorList>
            <consortium name="WormBaseParasite"/>
        </authorList>
    </citation>
    <scope>IDENTIFICATION</scope>
</reference>
<keyword evidence="12" id="KW-1185">Reference proteome</keyword>
<dbReference type="GO" id="GO:0000287">
    <property type="term" value="F:magnesium ion binding"/>
    <property type="evidence" value="ECO:0007669"/>
    <property type="project" value="InterPro"/>
</dbReference>
<keyword evidence="9" id="KW-0067">ATP-binding</keyword>
<evidence type="ECO:0000256" key="3">
    <source>
        <dbReference type="ARBA" id="ARBA00004868"/>
    </source>
</evidence>
<dbReference type="WBParaSite" id="GPLIN_000494100">
    <property type="protein sequence ID" value="GPLIN_000494100"/>
    <property type="gene ID" value="GPLIN_000494100"/>
</dbReference>
<sequence>MLSSNETIFAVSELRCRAPLVHCLTNQVVSNFTANVLLALGAVPAMSAIESGRPWVLDPVAVGHTLPFRSQFAVELIREWHPTAIRANASEVMALDGMLRRAADDVEHGMPADGGAGRGPDSKVESSAAVEHAKNLALCSESLVAMTGQQDFPALIRPNSRAECESAKISCRKAL</sequence>
<keyword evidence="8" id="KW-0418">Kinase</keyword>
<keyword evidence="11" id="KW-0784">Thiamine biosynthesis</keyword>
<protein>
    <recommendedName>
        <fullName evidence="4">hydroxyethylthiazole kinase</fullName>
        <ecNumber evidence="4">2.7.1.50</ecNumber>
    </recommendedName>
</protein>
<dbReference type="Gene3D" id="3.40.1190.20">
    <property type="match status" value="2"/>
</dbReference>
<evidence type="ECO:0000256" key="6">
    <source>
        <dbReference type="ARBA" id="ARBA00022723"/>
    </source>
</evidence>
<dbReference type="UniPathway" id="UPA00060">
    <property type="reaction ID" value="UER00139"/>
</dbReference>
<dbReference type="GO" id="GO:0004417">
    <property type="term" value="F:hydroxyethylthiazole kinase activity"/>
    <property type="evidence" value="ECO:0007669"/>
    <property type="project" value="UniProtKB-EC"/>
</dbReference>
<keyword evidence="7" id="KW-0547">Nucleotide-binding</keyword>
<dbReference type="InterPro" id="IPR000417">
    <property type="entry name" value="Hyethyz_kinase"/>
</dbReference>
<evidence type="ECO:0000313" key="13">
    <source>
        <dbReference type="WBParaSite" id="GPLIN_000494100"/>
    </source>
</evidence>
<name>A0A183BWF2_GLOPA</name>
<evidence type="ECO:0000256" key="1">
    <source>
        <dbReference type="ARBA" id="ARBA00001771"/>
    </source>
</evidence>
<comment type="catalytic activity">
    <reaction evidence="1">
        <text>5-(2-hydroxyethyl)-4-methylthiazole + ATP = 4-methyl-5-(2-phosphooxyethyl)-thiazole + ADP + H(+)</text>
        <dbReference type="Rhea" id="RHEA:24212"/>
        <dbReference type="ChEBI" id="CHEBI:15378"/>
        <dbReference type="ChEBI" id="CHEBI:17957"/>
        <dbReference type="ChEBI" id="CHEBI:30616"/>
        <dbReference type="ChEBI" id="CHEBI:58296"/>
        <dbReference type="ChEBI" id="CHEBI:456216"/>
        <dbReference type="EC" id="2.7.1.50"/>
    </reaction>
</comment>
<evidence type="ECO:0000256" key="2">
    <source>
        <dbReference type="ARBA" id="ARBA00001946"/>
    </source>
</evidence>
<keyword evidence="10" id="KW-0460">Magnesium</keyword>
<dbReference type="SUPFAM" id="SSF53613">
    <property type="entry name" value="Ribokinase-like"/>
    <property type="match status" value="1"/>
</dbReference>
<dbReference type="GO" id="GO:0005524">
    <property type="term" value="F:ATP binding"/>
    <property type="evidence" value="ECO:0007669"/>
    <property type="project" value="UniProtKB-KW"/>
</dbReference>
<evidence type="ECO:0000256" key="9">
    <source>
        <dbReference type="ARBA" id="ARBA00022840"/>
    </source>
</evidence>
<dbReference type="InterPro" id="IPR029056">
    <property type="entry name" value="Ribokinase-like"/>
</dbReference>
<comment type="pathway">
    <text evidence="3">Cofactor biosynthesis; thiamine diphosphate biosynthesis; 4-methyl-5-(2-phosphoethyl)-thiazole from 5-(2-hydroxyethyl)-4-methylthiazole: step 1/1.</text>
</comment>
<evidence type="ECO:0000256" key="8">
    <source>
        <dbReference type="ARBA" id="ARBA00022777"/>
    </source>
</evidence>
<proteinExistence type="predicted"/>
<accession>A0A183BWF2</accession>
<dbReference type="AlphaFoldDB" id="A0A183BWF2"/>
<keyword evidence="5" id="KW-0808">Transferase</keyword>
<evidence type="ECO:0000313" key="12">
    <source>
        <dbReference type="Proteomes" id="UP000050741"/>
    </source>
</evidence>
<dbReference type="PRINTS" id="PR01099">
    <property type="entry name" value="HYETHTZKNASE"/>
</dbReference>
<dbReference type="GO" id="GO:0009229">
    <property type="term" value="P:thiamine diphosphate biosynthetic process"/>
    <property type="evidence" value="ECO:0007669"/>
    <property type="project" value="UniProtKB-UniPathway"/>
</dbReference>
<dbReference type="GO" id="GO:0009228">
    <property type="term" value="P:thiamine biosynthetic process"/>
    <property type="evidence" value="ECO:0007669"/>
    <property type="project" value="UniProtKB-KW"/>
</dbReference>
<dbReference type="EC" id="2.7.1.50" evidence="4"/>
<dbReference type="Proteomes" id="UP000050741">
    <property type="component" value="Unassembled WGS sequence"/>
</dbReference>
<keyword evidence="6" id="KW-0479">Metal-binding</keyword>
<organism evidence="12 13">
    <name type="scientific">Globodera pallida</name>
    <name type="common">Potato cyst nematode worm</name>
    <name type="synonym">Heterodera pallida</name>
    <dbReference type="NCBI Taxonomy" id="36090"/>
    <lineage>
        <taxon>Eukaryota</taxon>
        <taxon>Metazoa</taxon>
        <taxon>Ecdysozoa</taxon>
        <taxon>Nematoda</taxon>
        <taxon>Chromadorea</taxon>
        <taxon>Rhabditida</taxon>
        <taxon>Tylenchina</taxon>
        <taxon>Tylenchomorpha</taxon>
        <taxon>Tylenchoidea</taxon>
        <taxon>Heteroderidae</taxon>
        <taxon>Heteroderinae</taxon>
        <taxon>Globodera</taxon>
    </lineage>
</organism>
<evidence type="ECO:0000256" key="5">
    <source>
        <dbReference type="ARBA" id="ARBA00022679"/>
    </source>
</evidence>
<comment type="cofactor">
    <cofactor evidence="2">
        <name>Mg(2+)</name>
        <dbReference type="ChEBI" id="CHEBI:18420"/>
    </cofactor>
</comment>
<evidence type="ECO:0000256" key="10">
    <source>
        <dbReference type="ARBA" id="ARBA00022842"/>
    </source>
</evidence>
<evidence type="ECO:0000256" key="11">
    <source>
        <dbReference type="ARBA" id="ARBA00022977"/>
    </source>
</evidence>
<evidence type="ECO:0000256" key="7">
    <source>
        <dbReference type="ARBA" id="ARBA00022741"/>
    </source>
</evidence>
<evidence type="ECO:0000256" key="4">
    <source>
        <dbReference type="ARBA" id="ARBA00012129"/>
    </source>
</evidence>
<dbReference type="Pfam" id="PF02110">
    <property type="entry name" value="HK"/>
    <property type="match status" value="1"/>
</dbReference>